<dbReference type="InterPro" id="IPR002559">
    <property type="entry name" value="Transposase_11"/>
</dbReference>
<keyword evidence="1" id="KW-0812">Transmembrane</keyword>
<dbReference type="PaxDb" id="572546-Arcpr_0567"/>
<dbReference type="Proteomes" id="UP000001901">
    <property type="component" value="Chromosome"/>
</dbReference>
<evidence type="ECO:0000313" key="4">
    <source>
        <dbReference type="Proteomes" id="UP000001901"/>
    </source>
</evidence>
<dbReference type="eggNOG" id="arCOG03902">
    <property type="taxonomic scope" value="Archaea"/>
</dbReference>
<organism evidence="3 4">
    <name type="scientific">Archaeoglobus profundus (strain DSM 5631 / JCM 9629 / NBRC 100127 / Av18)</name>
    <dbReference type="NCBI Taxonomy" id="572546"/>
    <lineage>
        <taxon>Archaea</taxon>
        <taxon>Methanobacteriati</taxon>
        <taxon>Methanobacteriota</taxon>
        <taxon>Archaeoglobi</taxon>
        <taxon>Archaeoglobales</taxon>
        <taxon>Archaeoglobaceae</taxon>
        <taxon>Archaeoglobus</taxon>
    </lineage>
</organism>
<dbReference type="EMBL" id="CP001857">
    <property type="protein sequence ID" value="ADB57632.1"/>
    <property type="molecule type" value="Genomic_DNA"/>
</dbReference>
<feature type="transmembrane region" description="Helical" evidence="1">
    <location>
        <begin position="335"/>
        <end position="359"/>
    </location>
</feature>
<dbReference type="InterPro" id="IPR012337">
    <property type="entry name" value="RNaseH-like_sf"/>
</dbReference>
<dbReference type="GO" id="GO:0003677">
    <property type="term" value="F:DNA binding"/>
    <property type="evidence" value="ECO:0007669"/>
    <property type="project" value="InterPro"/>
</dbReference>
<keyword evidence="1" id="KW-1133">Transmembrane helix</keyword>
<dbReference type="GO" id="GO:0004803">
    <property type="term" value="F:transposase activity"/>
    <property type="evidence" value="ECO:0007669"/>
    <property type="project" value="InterPro"/>
</dbReference>
<evidence type="ECO:0000259" key="2">
    <source>
        <dbReference type="Pfam" id="PF01609"/>
    </source>
</evidence>
<dbReference type="PANTHER" id="PTHR33252:SF2">
    <property type="entry name" value="TRANSPOSASE IS4-LIKE DOMAIN-CONTAINING PROTEIN"/>
    <property type="match status" value="1"/>
</dbReference>
<dbReference type="SUPFAM" id="SSF53098">
    <property type="entry name" value="Ribonuclease H-like"/>
    <property type="match status" value="1"/>
</dbReference>
<sequence length="383" mass="45533">MPRPRGYQTSSKVKVSRNIDKIFERICVREVCRNVKRLVYTHIDLKLNYNCIYTTEDFLDFLTYIAITKDFATNGSRTYRLLRNKAPSADTLLYHLRKLSIEEIITQFDLVFDKLLEDAKRKGKFRNPVDVAIDIHDWLYYGKWGDYVIGTQPKQGTHKAYKFMTICIVENGKRFHLKALPLKEFKDRYKVFEELLKHAMSRIKIKRVYLDRHFYDMEYIRILKKLGLKFIIQALRSSTIRKILDENKDKDVIVVRNYQMWRKRKPPGKETVNLFIVPSRVNNDKVCFVTNLPVNEKNAIGYAELFRRRWGIETAYRVSKDFRAKTTSKNISVRLFYFLFSLCLYNLWILVNITLCLIFNEMKPVVTAKIIGTLIFQFQVDYG</sequence>
<dbReference type="RefSeq" id="WP_012939968.1">
    <property type="nucleotide sequence ID" value="NC_013741.1"/>
</dbReference>
<keyword evidence="1" id="KW-0472">Membrane</keyword>
<reference evidence="3 4" key="1">
    <citation type="journal article" date="2010" name="Stand. Genomic Sci.">
        <title>Complete genome sequence of Archaeoglobus profundus type strain (AV18).</title>
        <authorList>
            <person name="von Jan M."/>
            <person name="Lapidus A."/>
            <person name="Del Rio T.G."/>
            <person name="Copeland A."/>
            <person name="Tice H."/>
            <person name="Cheng J.F."/>
            <person name="Lucas S."/>
            <person name="Chen F."/>
            <person name="Nolan M."/>
            <person name="Goodwin L."/>
            <person name="Han C."/>
            <person name="Pitluck S."/>
            <person name="Liolios K."/>
            <person name="Ivanova N."/>
            <person name="Mavromatis K."/>
            <person name="Ovchinnikova G."/>
            <person name="Chertkov O."/>
            <person name="Pati A."/>
            <person name="Chen A."/>
            <person name="Palaniappan K."/>
            <person name="Land M."/>
            <person name="Hauser L."/>
            <person name="Chang Y.J."/>
            <person name="Jeffries C.D."/>
            <person name="Saunders E."/>
            <person name="Brettin T."/>
            <person name="Detter J.C."/>
            <person name="Chain P."/>
            <person name="Eichinger K."/>
            <person name="Huber H."/>
            <person name="Spring S."/>
            <person name="Rohde M."/>
            <person name="Goker M."/>
            <person name="Wirth R."/>
            <person name="Woyke T."/>
            <person name="Bristow J."/>
            <person name="Eisen J.A."/>
            <person name="Markowitz V."/>
            <person name="Hugenholtz P."/>
            <person name="Kyrpides N.C."/>
            <person name="Klenk H.P."/>
        </authorList>
    </citation>
    <scope>NUCLEOTIDE SEQUENCE [LARGE SCALE GENOMIC DNA]</scope>
    <source>
        <strain evidence="4">DSM 5631 / JCM 9629 / NBRC 100127 / Av18</strain>
    </source>
</reference>
<accession>D2RH57</accession>
<protein>
    <submittedName>
        <fullName evidence="3">Transposase IS4 family protein</fullName>
    </submittedName>
</protein>
<gene>
    <name evidence="3" type="ordered locus">Arcpr_0567</name>
</gene>
<evidence type="ECO:0000256" key="1">
    <source>
        <dbReference type="SAM" id="Phobius"/>
    </source>
</evidence>
<dbReference type="AlphaFoldDB" id="D2RH57"/>
<dbReference type="OrthoDB" id="225944at2157"/>
<dbReference type="PANTHER" id="PTHR33252">
    <property type="entry name" value="THIRD ORF IN TRANSPOSON ISC1160"/>
    <property type="match status" value="1"/>
</dbReference>
<dbReference type="KEGG" id="apo:Arcpr_0567"/>
<name>D2RH57_ARCPA</name>
<keyword evidence="4" id="KW-1185">Reference proteome</keyword>
<proteinExistence type="predicted"/>
<dbReference type="STRING" id="572546.Arcpr_0567"/>
<feature type="domain" description="Transposase IS4-like" evidence="2">
    <location>
        <begin position="189"/>
        <end position="347"/>
    </location>
</feature>
<evidence type="ECO:0000313" key="3">
    <source>
        <dbReference type="EMBL" id="ADB57632.1"/>
    </source>
</evidence>
<dbReference type="GO" id="GO:0006313">
    <property type="term" value="P:DNA transposition"/>
    <property type="evidence" value="ECO:0007669"/>
    <property type="project" value="InterPro"/>
</dbReference>
<dbReference type="Pfam" id="PF01609">
    <property type="entry name" value="DDE_Tnp_1"/>
    <property type="match status" value="1"/>
</dbReference>
<dbReference type="HOGENOM" id="CLU_025426_1_0_2"/>
<dbReference type="GeneID" id="8739226"/>